<organism evidence="1 2">
    <name type="scientific">Panicum miliaceum</name>
    <name type="common">Proso millet</name>
    <name type="synonym">Broomcorn millet</name>
    <dbReference type="NCBI Taxonomy" id="4540"/>
    <lineage>
        <taxon>Eukaryota</taxon>
        <taxon>Viridiplantae</taxon>
        <taxon>Streptophyta</taxon>
        <taxon>Embryophyta</taxon>
        <taxon>Tracheophyta</taxon>
        <taxon>Spermatophyta</taxon>
        <taxon>Magnoliopsida</taxon>
        <taxon>Liliopsida</taxon>
        <taxon>Poales</taxon>
        <taxon>Poaceae</taxon>
        <taxon>PACMAD clade</taxon>
        <taxon>Panicoideae</taxon>
        <taxon>Panicodae</taxon>
        <taxon>Paniceae</taxon>
        <taxon>Panicinae</taxon>
        <taxon>Panicum</taxon>
        <taxon>Panicum sect. Panicum</taxon>
    </lineage>
</organism>
<accession>A0A3L6RHM7</accession>
<dbReference type="AlphaFoldDB" id="A0A3L6RHM7"/>
<evidence type="ECO:0000313" key="1">
    <source>
        <dbReference type="EMBL" id="RLN04039.1"/>
    </source>
</evidence>
<gene>
    <name evidence="1" type="ORF">C2845_PM13G25880</name>
</gene>
<dbReference type="EMBL" id="PQIB02000008">
    <property type="protein sequence ID" value="RLN04039.1"/>
    <property type="molecule type" value="Genomic_DNA"/>
</dbReference>
<protein>
    <submittedName>
        <fullName evidence="1">Uncharacterized protein</fullName>
    </submittedName>
</protein>
<dbReference type="Proteomes" id="UP000275267">
    <property type="component" value="Unassembled WGS sequence"/>
</dbReference>
<evidence type="ECO:0000313" key="2">
    <source>
        <dbReference type="Proteomes" id="UP000275267"/>
    </source>
</evidence>
<comment type="caution">
    <text evidence="1">The sequence shown here is derived from an EMBL/GenBank/DDBJ whole genome shotgun (WGS) entry which is preliminary data.</text>
</comment>
<sequence>MLQLPCVSCSIFQCQTVQEKIVFGYNHLAHSHAARYCNTLSCTCAASETGSPASGIPSAITLKPAFANPVGVKRTFSSTNDTISSKPKMPTSSAEWEAKWASDKATMEADHAAWSAKMDA</sequence>
<proteinExistence type="predicted"/>
<reference evidence="2" key="1">
    <citation type="journal article" date="2019" name="Nat. Commun.">
        <title>The genome of broomcorn millet.</title>
        <authorList>
            <person name="Zou C."/>
            <person name="Miki D."/>
            <person name="Li D."/>
            <person name="Tang Q."/>
            <person name="Xiao L."/>
            <person name="Rajput S."/>
            <person name="Deng P."/>
            <person name="Jia W."/>
            <person name="Huang R."/>
            <person name="Zhang M."/>
            <person name="Sun Y."/>
            <person name="Hu J."/>
            <person name="Fu X."/>
            <person name="Schnable P.S."/>
            <person name="Li F."/>
            <person name="Zhang H."/>
            <person name="Feng B."/>
            <person name="Zhu X."/>
            <person name="Liu R."/>
            <person name="Schnable J.C."/>
            <person name="Zhu J.-K."/>
            <person name="Zhang H."/>
        </authorList>
    </citation>
    <scope>NUCLEOTIDE SEQUENCE [LARGE SCALE GENOMIC DNA]</scope>
</reference>
<keyword evidence="2" id="KW-1185">Reference proteome</keyword>
<name>A0A3L6RHM7_PANMI</name>